<dbReference type="RefSeq" id="XP_007787084.1">
    <property type="nucleotide sequence ID" value="XM_007788894.1"/>
</dbReference>
<keyword evidence="3" id="KW-0862">Zinc</keyword>
<dbReference type="GeneID" id="19239573"/>
<feature type="domain" description="CHY-type" evidence="7">
    <location>
        <begin position="328"/>
        <end position="395"/>
    </location>
</feature>
<dbReference type="CDD" id="cd16464">
    <property type="entry name" value="RING-H2_Pirh2-like"/>
    <property type="match status" value="1"/>
</dbReference>
<sequence length="738" mass="81776">MSEYFSSLIVEPVVRSARRLSRISTGEDPPHFLPGVPESLRTWYPRRLWNTSPPASVNEDDNQDGHTVSNSTLIGPWATPIPSPPPEAMESGENDASNAEQHDAPAAAPFPPLEPQIAQQPQVTQQPRRARPGEVRAHSDTSINPLRELPDRSRIHEEDVRGHSQSDPVARVREEAGASRAANSLQMARAHYGNHGQTRSRDGSGTLPADDGKGAMRRKIHAIWQGDGTVEEKSQMLHSLMMEQYNSSRIGLQGGSSMPKGMAVSASPLTSSSLKGSDEAGLGSPMSLDVAPEEDKRFHLSPTDMTPTYAPPDTEDHTLETVEVRIERQAPQLGCPHYKRNVKLQCFTCKSWYTCRFCHDEVEDHILPRQETKNMLCMICNTPQPASQTCKGCGEQASCYYCSVCKLWNNDPAKSIYHCEDCGICRLGEGLGKDFFHCKTCSVCMSIGVQSTHRCIEKSTKCDCPICGEYLFTSAGVVVFMKCGHSIHESCFKDWCTQSYKCPICSKSVVNMESQFRSLDRQINAQPMPEEYRNTRAYVHCNDCSVKGTTKYHWLGLKCEWCESYNTQQHYLLEADGSGSRTRSDDASAAPVTASPPLPQNVADEAVAIPNSRAASRRPSISMSEVGGSSGSPWLLPQPRGARSVSPTVGNYFGTGLGREEQANTPAPRTEDQEYDFWGRPIGPRQEARPSSSREDAADPEEEDSEDWTDEYDEMEDDDLEEDEDDDDIDQMALIGHR</sequence>
<dbReference type="InterPro" id="IPR017921">
    <property type="entry name" value="Znf_CTCHY"/>
</dbReference>
<feature type="compositionally biased region" description="Basic and acidic residues" evidence="5">
    <location>
        <begin position="686"/>
        <end position="697"/>
    </location>
</feature>
<dbReference type="PANTHER" id="PTHR21319:SF0">
    <property type="entry name" value="AND RING FINGER DOMAIN PROTEIN, PUTATIVE (AFU_ORTHOLOGUE AFUA_1G08900)-RELATED"/>
    <property type="match status" value="1"/>
</dbReference>
<evidence type="ECO:0000256" key="1">
    <source>
        <dbReference type="ARBA" id="ARBA00022723"/>
    </source>
</evidence>
<dbReference type="PROSITE" id="PS51270">
    <property type="entry name" value="ZF_CTCHY"/>
    <property type="match status" value="1"/>
</dbReference>
<dbReference type="HOGENOM" id="CLU_013368_4_3_1"/>
<feature type="domain" description="RING-type" evidence="6">
    <location>
        <begin position="464"/>
        <end position="506"/>
    </location>
</feature>
<reference evidence="10" key="1">
    <citation type="journal article" date="2014" name="BMC Genomics">
        <title>Genome characteristics reveal the impact of lichenization on lichen-forming fungus Endocarpon pusillum Hedwig (Verrucariales, Ascomycota).</title>
        <authorList>
            <person name="Wang Y.-Y."/>
            <person name="Liu B."/>
            <person name="Zhang X.-Y."/>
            <person name="Zhou Q.-M."/>
            <person name="Zhang T."/>
            <person name="Li H."/>
            <person name="Yu Y.-F."/>
            <person name="Zhang X.-L."/>
            <person name="Hao X.-Y."/>
            <person name="Wang M."/>
            <person name="Wang L."/>
            <person name="Wei J.-C."/>
        </authorList>
    </citation>
    <scope>NUCLEOTIDE SEQUENCE [LARGE SCALE GENOMIC DNA]</scope>
    <source>
        <strain evidence="10">Z07020 / HMAS-L-300199</strain>
    </source>
</reference>
<dbReference type="AlphaFoldDB" id="U1GTC1"/>
<protein>
    <recommendedName>
        <fullName evidence="11">RING finger protein</fullName>
    </recommendedName>
</protein>
<evidence type="ECO:0000313" key="10">
    <source>
        <dbReference type="Proteomes" id="UP000019373"/>
    </source>
</evidence>
<evidence type="ECO:0000256" key="2">
    <source>
        <dbReference type="ARBA" id="ARBA00022771"/>
    </source>
</evidence>
<dbReference type="GO" id="GO:0008270">
    <property type="term" value="F:zinc ion binding"/>
    <property type="evidence" value="ECO:0007669"/>
    <property type="project" value="UniProtKB-KW"/>
</dbReference>
<dbReference type="Pfam" id="PF13639">
    <property type="entry name" value="zf-RING_2"/>
    <property type="match status" value="1"/>
</dbReference>
<dbReference type="SUPFAM" id="SSF161219">
    <property type="entry name" value="CHY zinc finger-like"/>
    <property type="match status" value="1"/>
</dbReference>
<dbReference type="Pfam" id="PF14599">
    <property type="entry name" value="zinc_ribbon_6"/>
    <property type="match status" value="1"/>
</dbReference>
<dbReference type="eggNOG" id="KOG1940">
    <property type="taxonomic scope" value="Eukaryota"/>
</dbReference>
<organism evidence="9 10">
    <name type="scientific">Endocarpon pusillum (strain Z07020 / HMAS-L-300199)</name>
    <name type="common">Lichen-forming fungus</name>
    <dbReference type="NCBI Taxonomy" id="1263415"/>
    <lineage>
        <taxon>Eukaryota</taxon>
        <taxon>Fungi</taxon>
        <taxon>Dikarya</taxon>
        <taxon>Ascomycota</taxon>
        <taxon>Pezizomycotina</taxon>
        <taxon>Eurotiomycetes</taxon>
        <taxon>Chaetothyriomycetidae</taxon>
        <taxon>Verrucariales</taxon>
        <taxon>Verrucariaceae</taxon>
        <taxon>Endocarpon</taxon>
    </lineage>
</organism>
<dbReference type="EMBL" id="KE720802">
    <property type="protein sequence ID" value="ERF75638.1"/>
    <property type="molecule type" value="Genomic_DNA"/>
</dbReference>
<dbReference type="InterPro" id="IPR001841">
    <property type="entry name" value="Znf_RING"/>
</dbReference>
<dbReference type="OMA" id="STKCDCP"/>
<gene>
    <name evidence="9" type="ORF">EPUS_04618</name>
</gene>
<feature type="region of interest" description="Disordered" evidence="5">
    <location>
        <begin position="256"/>
        <end position="289"/>
    </location>
</feature>
<feature type="region of interest" description="Disordered" evidence="5">
    <location>
        <begin position="577"/>
        <end position="738"/>
    </location>
</feature>
<evidence type="ECO:0000256" key="4">
    <source>
        <dbReference type="PROSITE-ProRule" id="PRU00601"/>
    </source>
</evidence>
<evidence type="ECO:0000256" key="5">
    <source>
        <dbReference type="SAM" id="MobiDB-lite"/>
    </source>
</evidence>
<dbReference type="InterPro" id="IPR013083">
    <property type="entry name" value="Znf_RING/FYVE/PHD"/>
</dbReference>
<feature type="domain" description="CTCHY-type" evidence="8">
    <location>
        <begin position="397"/>
        <end position="463"/>
    </location>
</feature>
<feature type="compositionally biased region" description="Low complexity" evidence="5">
    <location>
        <begin position="115"/>
        <end position="127"/>
    </location>
</feature>
<dbReference type="PANTHER" id="PTHR21319">
    <property type="entry name" value="RING FINGER AND CHY ZINC FINGER DOMAIN-CONTAINING PROTEIN 1"/>
    <property type="match status" value="1"/>
</dbReference>
<dbReference type="PROSITE" id="PS51266">
    <property type="entry name" value="ZF_CHY"/>
    <property type="match status" value="1"/>
</dbReference>
<name>U1GTC1_ENDPU</name>
<dbReference type="SUPFAM" id="SSF57850">
    <property type="entry name" value="RING/U-box"/>
    <property type="match status" value="1"/>
</dbReference>
<dbReference type="Gene3D" id="2.20.28.10">
    <property type="match status" value="1"/>
</dbReference>
<accession>U1GTC1</accession>
<dbReference type="Gene3D" id="3.30.40.10">
    <property type="entry name" value="Zinc/RING finger domain, C3HC4 (zinc finger)"/>
    <property type="match status" value="1"/>
</dbReference>
<dbReference type="GO" id="GO:0005634">
    <property type="term" value="C:nucleus"/>
    <property type="evidence" value="ECO:0007669"/>
    <property type="project" value="TreeGrafter"/>
</dbReference>
<feature type="region of interest" description="Disordered" evidence="5">
    <location>
        <begin position="54"/>
        <end position="214"/>
    </location>
</feature>
<evidence type="ECO:0000256" key="3">
    <source>
        <dbReference type="ARBA" id="ARBA00022833"/>
    </source>
</evidence>
<evidence type="ECO:0008006" key="11">
    <source>
        <dbReference type="Google" id="ProtNLM"/>
    </source>
</evidence>
<dbReference type="GO" id="GO:0016567">
    <property type="term" value="P:protein ubiquitination"/>
    <property type="evidence" value="ECO:0007669"/>
    <property type="project" value="TreeGrafter"/>
</dbReference>
<dbReference type="Proteomes" id="UP000019373">
    <property type="component" value="Unassembled WGS sequence"/>
</dbReference>
<feature type="compositionally biased region" description="Acidic residues" evidence="5">
    <location>
        <begin position="698"/>
        <end position="730"/>
    </location>
</feature>
<dbReference type="InterPro" id="IPR039512">
    <property type="entry name" value="RCHY1_zinc-ribbon"/>
</dbReference>
<dbReference type="InterPro" id="IPR008913">
    <property type="entry name" value="Znf_CHY"/>
</dbReference>
<dbReference type="InterPro" id="IPR037275">
    <property type="entry name" value="Znf_CTCHY_sf"/>
</dbReference>
<feature type="compositionally biased region" description="Basic and acidic residues" evidence="5">
    <location>
        <begin position="148"/>
        <end position="177"/>
    </location>
</feature>
<dbReference type="GO" id="GO:0061630">
    <property type="term" value="F:ubiquitin protein ligase activity"/>
    <property type="evidence" value="ECO:0007669"/>
    <property type="project" value="TreeGrafter"/>
</dbReference>
<proteinExistence type="predicted"/>
<keyword evidence="10" id="KW-1185">Reference proteome</keyword>
<keyword evidence="2 4" id="KW-0863">Zinc-finger</keyword>
<evidence type="ECO:0000259" key="8">
    <source>
        <dbReference type="PROSITE" id="PS51270"/>
    </source>
</evidence>
<dbReference type="SMART" id="SM00184">
    <property type="entry name" value="RING"/>
    <property type="match status" value="1"/>
</dbReference>
<evidence type="ECO:0000313" key="9">
    <source>
        <dbReference type="EMBL" id="ERF75638.1"/>
    </source>
</evidence>
<evidence type="ECO:0000259" key="7">
    <source>
        <dbReference type="PROSITE" id="PS51266"/>
    </source>
</evidence>
<dbReference type="InterPro" id="IPR037274">
    <property type="entry name" value="Znf_CHY_sf"/>
</dbReference>
<evidence type="ECO:0000259" key="6">
    <source>
        <dbReference type="PROSITE" id="PS50089"/>
    </source>
</evidence>
<keyword evidence="1" id="KW-0479">Metal-binding</keyword>
<dbReference type="Pfam" id="PF05495">
    <property type="entry name" value="zf-CHY"/>
    <property type="match status" value="1"/>
</dbReference>
<dbReference type="OrthoDB" id="411372at2759"/>
<dbReference type="PROSITE" id="PS50089">
    <property type="entry name" value="ZF_RING_2"/>
    <property type="match status" value="1"/>
</dbReference>
<dbReference type="GO" id="GO:0006511">
    <property type="term" value="P:ubiquitin-dependent protein catabolic process"/>
    <property type="evidence" value="ECO:0007669"/>
    <property type="project" value="TreeGrafter"/>
</dbReference>
<dbReference type="SUPFAM" id="SSF161245">
    <property type="entry name" value="Zinc hairpin stack"/>
    <property type="match status" value="1"/>
</dbReference>